<dbReference type="SUPFAM" id="SSF47473">
    <property type="entry name" value="EF-hand"/>
    <property type="match status" value="1"/>
</dbReference>
<dbReference type="InterPro" id="IPR011009">
    <property type="entry name" value="Kinase-like_dom_sf"/>
</dbReference>
<evidence type="ECO:0000256" key="7">
    <source>
        <dbReference type="ARBA" id="ARBA00022840"/>
    </source>
</evidence>
<dbReference type="GO" id="GO:0005524">
    <property type="term" value="F:ATP binding"/>
    <property type="evidence" value="ECO:0007669"/>
    <property type="project" value="UniProtKB-UniRule"/>
</dbReference>
<proteinExistence type="inferred from homology"/>
<evidence type="ECO:0000256" key="4">
    <source>
        <dbReference type="ARBA" id="ARBA00022679"/>
    </source>
</evidence>
<dbReference type="EMBL" id="CAJZBQ010000018">
    <property type="protein sequence ID" value="CAG9317547.1"/>
    <property type="molecule type" value="Genomic_DNA"/>
</dbReference>
<comment type="caution">
    <text evidence="12">The sequence shown here is derived from an EMBL/GenBank/DDBJ whole genome shotgun (WGS) entry which is preliminary data.</text>
</comment>
<dbReference type="GO" id="GO:0004674">
    <property type="term" value="F:protein serine/threonine kinase activity"/>
    <property type="evidence" value="ECO:0007669"/>
    <property type="project" value="UniProtKB-KW"/>
</dbReference>
<dbReference type="PROSITE" id="PS50222">
    <property type="entry name" value="EF_HAND_2"/>
    <property type="match status" value="2"/>
</dbReference>
<evidence type="ECO:0000256" key="9">
    <source>
        <dbReference type="PROSITE-ProRule" id="PRU10141"/>
    </source>
</evidence>
<dbReference type="PROSITE" id="PS00107">
    <property type="entry name" value="PROTEIN_KINASE_ATP"/>
    <property type="match status" value="1"/>
</dbReference>
<dbReference type="AlphaFoldDB" id="A0AAU9J0S6"/>
<dbReference type="CDD" id="cd00051">
    <property type="entry name" value="EFh"/>
    <property type="match status" value="1"/>
</dbReference>
<feature type="domain" description="Protein kinase" evidence="10">
    <location>
        <begin position="31"/>
        <end position="287"/>
    </location>
</feature>
<reference evidence="12" key="1">
    <citation type="submission" date="2021-09" db="EMBL/GenBank/DDBJ databases">
        <authorList>
            <consortium name="AG Swart"/>
            <person name="Singh M."/>
            <person name="Singh A."/>
            <person name="Seah K."/>
            <person name="Emmerich C."/>
        </authorList>
    </citation>
    <scope>NUCLEOTIDE SEQUENCE</scope>
    <source>
        <strain evidence="12">ATCC30299</strain>
    </source>
</reference>
<dbReference type="SUPFAM" id="SSF56112">
    <property type="entry name" value="Protein kinase-like (PK-like)"/>
    <property type="match status" value="1"/>
</dbReference>
<sequence length="465" mass="52583">MGSCCINSEKSHQERSALPHSISMIPVKKIFKFGKTLGGGSFGIVKLAHRITDKDPVAIKIIPKEKVQHKLSVLRREIDILLTVDHPNIIRLLNVYEDDEKIYLIMDYCSGGELFTRITSKGLISEDEAKKIMRKMLMAINHLHCKKIVHRDLKPQHILFDKAGENGEVKIIDFGLSSKLANPLELMHSQVGTIYYTAPEVIIGNYDDKCDMWSAGIILYTMLSGNMPFYGSSIQEVSKAICKGSFSMEGGIWDHVTENAKNLINKLIVKDPATRLSAAEAIQRPWFDLSNEPTSEIDSDIIESLKNYRKTSAFQRETVNILIKHLPESHMVPNVRSSFLALDKTDTGQISKDEFSKIMLDHNLNEEEIDELSSAIDIRKTGNINYSEFIAALFSGKSMDEDMIKRAFECLDIENKGFIVKNDFKIAAIKIGKELTSDEFEKISENFGEINDRITYDQFKMMMGA</sequence>
<evidence type="ECO:0000256" key="1">
    <source>
        <dbReference type="ARBA" id="ARBA00001946"/>
    </source>
</evidence>
<dbReference type="FunFam" id="3.30.200.20:FF:000042">
    <property type="entry name" value="Aurora kinase A"/>
    <property type="match status" value="1"/>
</dbReference>
<dbReference type="InterPro" id="IPR000719">
    <property type="entry name" value="Prot_kinase_dom"/>
</dbReference>
<keyword evidence="13" id="KW-1185">Reference proteome</keyword>
<dbReference type="InterPro" id="IPR050205">
    <property type="entry name" value="CDPK_Ser/Thr_kinases"/>
</dbReference>
<evidence type="ECO:0000256" key="6">
    <source>
        <dbReference type="ARBA" id="ARBA00022777"/>
    </source>
</evidence>
<evidence type="ECO:0000256" key="2">
    <source>
        <dbReference type="ARBA" id="ARBA00011245"/>
    </source>
</evidence>
<keyword evidence="6" id="KW-0418">Kinase</keyword>
<dbReference type="InterPro" id="IPR002048">
    <property type="entry name" value="EF_hand_dom"/>
</dbReference>
<comment type="cofactor">
    <cofactor evidence="1">
        <name>Mg(2+)</name>
        <dbReference type="ChEBI" id="CHEBI:18420"/>
    </cofactor>
</comment>
<comment type="similarity">
    <text evidence="8">Belongs to the protein kinase superfamily. Ser/Thr protein kinase family. CDPK subfamily.</text>
</comment>
<dbReference type="Gene3D" id="1.10.238.10">
    <property type="entry name" value="EF-hand"/>
    <property type="match status" value="1"/>
</dbReference>
<accession>A0AAU9J0S6</accession>
<evidence type="ECO:0000313" key="12">
    <source>
        <dbReference type="EMBL" id="CAG9317547.1"/>
    </source>
</evidence>
<dbReference type="Pfam" id="PF00069">
    <property type="entry name" value="Pkinase"/>
    <property type="match status" value="1"/>
</dbReference>
<dbReference type="Gene3D" id="3.30.200.20">
    <property type="entry name" value="Phosphorylase Kinase, domain 1"/>
    <property type="match status" value="1"/>
</dbReference>
<dbReference type="InterPro" id="IPR017441">
    <property type="entry name" value="Protein_kinase_ATP_BS"/>
</dbReference>
<keyword evidence="5 9" id="KW-0547">Nucleotide-binding</keyword>
<dbReference type="CDD" id="cd05117">
    <property type="entry name" value="STKc_CAMK"/>
    <property type="match status" value="1"/>
</dbReference>
<keyword evidence="7 9" id="KW-0067">ATP-binding</keyword>
<dbReference type="PROSITE" id="PS50011">
    <property type="entry name" value="PROTEIN_KINASE_DOM"/>
    <property type="match status" value="1"/>
</dbReference>
<comment type="subunit">
    <text evidence="2">Monomer.</text>
</comment>
<evidence type="ECO:0008006" key="14">
    <source>
        <dbReference type="Google" id="ProtNLM"/>
    </source>
</evidence>
<protein>
    <recommendedName>
        <fullName evidence="14">Calcium-dependent protein kinase</fullName>
    </recommendedName>
</protein>
<name>A0AAU9J0S6_9CILI</name>
<gene>
    <name evidence="12" type="ORF">BSTOLATCC_MIC18792</name>
</gene>
<dbReference type="Gene3D" id="1.10.510.10">
    <property type="entry name" value="Transferase(Phosphotransferase) domain 1"/>
    <property type="match status" value="1"/>
</dbReference>
<evidence type="ECO:0000256" key="8">
    <source>
        <dbReference type="ARBA" id="ARBA00024334"/>
    </source>
</evidence>
<evidence type="ECO:0000256" key="3">
    <source>
        <dbReference type="ARBA" id="ARBA00022527"/>
    </source>
</evidence>
<evidence type="ECO:0000259" key="11">
    <source>
        <dbReference type="PROSITE" id="PS50222"/>
    </source>
</evidence>
<keyword evidence="4" id="KW-0808">Transferase</keyword>
<dbReference type="Proteomes" id="UP001162131">
    <property type="component" value="Unassembled WGS sequence"/>
</dbReference>
<evidence type="ECO:0000256" key="5">
    <source>
        <dbReference type="ARBA" id="ARBA00022741"/>
    </source>
</evidence>
<evidence type="ECO:0000313" key="13">
    <source>
        <dbReference type="Proteomes" id="UP001162131"/>
    </source>
</evidence>
<organism evidence="12 13">
    <name type="scientific">Blepharisma stoltei</name>
    <dbReference type="NCBI Taxonomy" id="1481888"/>
    <lineage>
        <taxon>Eukaryota</taxon>
        <taxon>Sar</taxon>
        <taxon>Alveolata</taxon>
        <taxon>Ciliophora</taxon>
        <taxon>Postciliodesmatophora</taxon>
        <taxon>Heterotrichea</taxon>
        <taxon>Heterotrichida</taxon>
        <taxon>Blepharismidae</taxon>
        <taxon>Blepharisma</taxon>
    </lineage>
</organism>
<feature type="domain" description="EF-hand" evidence="11">
    <location>
        <begin position="330"/>
        <end position="365"/>
    </location>
</feature>
<evidence type="ECO:0000259" key="10">
    <source>
        <dbReference type="PROSITE" id="PS50011"/>
    </source>
</evidence>
<dbReference type="InterPro" id="IPR011992">
    <property type="entry name" value="EF-hand-dom_pair"/>
</dbReference>
<dbReference type="PANTHER" id="PTHR24349">
    <property type="entry name" value="SERINE/THREONINE-PROTEIN KINASE"/>
    <property type="match status" value="1"/>
</dbReference>
<feature type="domain" description="EF-hand" evidence="11">
    <location>
        <begin position="399"/>
        <end position="434"/>
    </location>
</feature>
<feature type="binding site" evidence="9">
    <location>
        <position position="60"/>
    </location>
    <ligand>
        <name>ATP</name>
        <dbReference type="ChEBI" id="CHEBI:30616"/>
    </ligand>
</feature>
<keyword evidence="3" id="KW-0723">Serine/threonine-protein kinase</keyword>
<dbReference type="FunFam" id="1.10.510.10:FF:000571">
    <property type="entry name" value="Maternal embryonic leucine zipper kinase"/>
    <property type="match status" value="1"/>
</dbReference>
<dbReference type="GO" id="GO:0005509">
    <property type="term" value="F:calcium ion binding"/>
    <property type="evidence" value="ECO:0007669"/>
    <property type="project" value="InterPro"/>
</dbReference>